<comment type="caution">
    <text evidence="1">The sequence shown here is derived from an EMBL/GenBank/DDBJ whole genome shotgun (WGS) entry which is preliminary data.</text>
</comment>
<keyword evidence="2" id="KW-1185">Reference proteome</keyword>
<reference evidence="1 2" key="1">
    <citation type="submission" date="2016-11" db="EMBL/GenBank/DDBJ databases">
        <title>Mixed transmission modes and dynamic genome evolution in an obligate animal-bacterial symbiosis.</title>
        <authorList>
            <person name="Russell S.L."/>
            <person name="Corbett-Detig R.B."/>
            <person name="Cavanaugh C.M."/>
        </authorList>
    </citation>
    <scope>NUCLEOTIDE SEQUENCE [LARGE SCALE GENOMIC DNA]</scope>
    <source>
        <strain evidence="1">Sveles-Q1</strain>
    </source>
</reference>
<dbReference type="AlphaFoldDB" id="A0A1T2LBA5"/>
<protein>
    <submittedName>
        <fullName evidence="1">Uncharacterized protein</fullName>
    </submittedName>
</protein>
<organism evidence="1 2">
    <name type="scientific">Solemya pervernicosa gill symbiont</name>
    <dbReference type="NCBI Taxonomy" id="642797"/>
    <lineage>
        <taxon>Bacteria</taxon>
        <taxon>Pseudomonadati</taxon>
        <taxon>Pseudomonadota</taxon>
        <taxon>Gammaproteobacteria</taxon>
        <taxon>sulfur-oxidizing symbionts</taxon>
    </lineage>
</organism>
<evidence type="ECO:0000313" key="2">
    <source>
        <dbReference type="Proteomes" id="UP000191110"/>
    </source>
</evidence>
<sequence length="62" mass="7311">MSDCEYLDKCPVWDRFNSDIKYIWINNYCKSTKQDRCVRKTMTAEGKMIPDSLLPNNTSLDD</sequence>
<dbReference type="OrthoDB" id="5402292at2"/>
<proteinExistence type="predicted"/>
<dbReference type="Proteomes" id="UP000191110">
    <property type="component" value="Unassembled WGS sequence"/>
</dbReference>
<dbReference type="RefSeq" id="WP_078482058.1">
    <property type="nucleotide sequence ID" value="NZ_MPRL01000001.1"/>
</dbReference>
<name>A0A1T2LBA5_9GAMM</name>
<gene>
    <name evidence="1" type="ORF">BOW53_00205</name>
</gene>
<dbReference type="EMBL" id="MPRL01000001">
    <property type="protein sequence ID" value="OOZ42302.1"/>
    <property type="molecule type" value="Genomic_DNA"/>
</dbReference>
<evidence type="ECO:0000313" key="1">
    <source>
        <dbReference type="EMBL" id="OOZ42302.1"/>
    </source>
</evidence>
<accession>A0A1T2LBA5</accession>